<comment type="caution">
    <text evidence="6">The sequence shown here is derived from an EMBL/GenBank/DDBJ whole genome shotgun (WGS) entry which is preliminary data.</text>
</comment>
<dbReference type="Proteomes" id="UP000320239">
    <property type="component" value="Unassembled WGS sequence"/>
</dbReference>
<name>A0A561WPF1_ACTTI</name>
<dbReference type="GO" id="GO:0016887">
    <property type="term" value="F:ATP hydrolysis activity"/>
    <property type="evidence" value="ECO:0007669"/>
    <property type="project" value="InterPro"/>
</dbReference>
<sequence>MSTKAPAHELALDHITVRFGGLTALDDVSLRVPAGRIVGVIGPNGAGKTTLFNVICGFVTPTSGRLTLGGRPWRPRPHHLNRLGIARTLQGVGQFGGLTVLENVQVGMRGRPSDQPEGGMSARANDGHVRSGNTTNDPANDGHEPSGNTTNDPANDGHEPSGNTTNDPRNNRHEPASNTTNDPGNDGPGPANGMNRPRSGAPDPLGGGPGSSPSGPNPRAGDPTGARSTADRRADGSDGRARSTADGSDGRARSTADRRADGSDGRARSTGRGWWAGRERWSEREALAALRRCGVAQYANELPGALPYAIRKRIELARALAARPRILMLDEPAGGLDAEEIWWLAELITTVGTTVLLVEHHMDLVMSVCDEILVLDFGKPVALGSPAEISANEKVTEAYLGAAA</sequence>
<evidence type="ECO:0000313" key="6">
    <source>
        <dbReference type="EMBL" id="TWG25735.1"/>
    </source>
</evidence>
<dbReference type="GO" id="GO:0005886">
    <property type="term" value="C:plasma membrane"/>
    <property type="evidence" value="ECO:0007669"/>
    <property type="project" value="TreeGrafter"/>
</dbReference>
<proteinExistence type="predicted"/>
<keyword evidence="1" id="KW-0813">Transport</keyword>
<keyword evidence="2" id="KW-0547">Nucleotide-binding</keyword>
<evidence type="ECO:0000259" key="5">
    <source>
        <dbReference type="PROSITE" id="PS50893"/>
    </source>
</evidence>
<dbReference type="EMBL" id="VIWY01000001">
    <property type="protein sequence ID" value="TWG25735.1"/>
    <property type="molecule type" value="Genomic_DNA"/>
</dbReference>
<feature type="domain" description="ABC transporter" evidence="5">
    <location>
        <begin position="10"/>
        <end position="402"/>
    </location>
</feature>
<protein>
    <submittedName>
        <fullName evidence="6">Branched-subunit amino acid ATP-binding cassette transporter</fullName>
    </submittedName>
</protein>
<dbReference type="PANTHER" id="PTHR45772:SF4">
    <property type="entry name" value="ABC TRANSPORTER ATP-BINDING PROTEIN"/>
    <property type="match status" value="1"/>
</dbReference>
<dbReference type="Gene3D" id="3.40.50.300">
    <property type="entry name" value="P-loop containing nucleotide triphosphate hydrolases"/>
    <property type="match status" value="2"/>
</dbReference>
<evidence type="ECO:0000313" key="7">
    <source>
        <dbReference type="Proteomes" id="UP000320239"/>
    </source>
</evidence>
<evidence type="ECO:0000256" key="3">
    <source>
        <dbReference type="ARBA" id="ARBA00022840"/>
    </source>
</evidence>
<dbReference type="PANTHER" id="PTHR45772">
    <property type="entry name" value="CONSERVED COMPONENT OF ABC TRANSPORTER FOR NATURAL AMINO ACIDS-RELATED"/>
    <property type="match status" value="1"/>
</dbReference>
<dbReference type="InterPro" id="IPR032823">
    <property type="entry name" value="BCA_ABC_TP_C"/>
</dbReference>
<dbReference type="AlphaFoldDB" id="A0A561WPF1"/>
<dbReference type="Pfam" id="PF12399">
    <property type="entry name" value="BCA_ABC_TP_C"/>
    <property type="match status" value="1"/>
</dbReference>
<dbReference type="SUPFAM" id="SSF52540">
    <property type="entry name" value="P-loop containing nucleoside triphosphate hydrolases"/>
    <property type="match status" value="1"/>
</dbReference>
<dbReference type="SMART" id="SM00382">
    <property type="entry name" value="AAA"/>
    <property type="match status" value="1"/>
</dbReference>
<evidence type="ECO:0000256" key="1">
    <source>
        <dbReference type="ARBA" id="ARBA00022448"/>
    </source>
</evidence>
<dbReference type="GO" id="GO:0005524">
    <property type="term" value="F:ATP binding"/>
    <property type="evidence" value="ECO:0007669"/>
    <property type="project" value="UniProtKB-KW"/>
</dbReference>
<dbReference type="InterPro" id="IPR003439">
    <property type="entry name" value="ABC_transporter-like_ATP-bd"/>
</dbReference>
<feature type="compositionally biased region" description="Low complexity" evidence="4">
    <location>
        <begin position="178"/>
        <end position="189"/>
    </location>
</feature>
<dbReference type="PROSITE" id="PS50893">
    <property type="entry name" value="ABC_TRANSPORTER_2"/>
    <property type="match status" value="1"/>
</dbReference>
<dbReference type="InterPro" id="IPR003593">
    <property type="entry name" value="AAA+_ATPase"/>
</dbReference>
<feature type="region of interest" description="Disordered" evidence="4">
    <location>
        <begin position="108"/>
        <end position="272"/>
    </location>
</feature>
<reference evidence="6 7" key="1">
    <citation type="submission" date="2019-06" db="EMBL/GenBank/DDBJ databases">
        <title>Sequencing the genomes of 1000 actinobacteria strains.</title>
        <authorList>
            <person name="Klenk H.-P."/>
        </authorList>
    </citation>
    <scope>NUCLEOTIDE SEQUENCE [LARGE SCALE GENOMIC DNA]</scope>
    <source>
        <strain evidence="6 7">DSM 43866</strain>
    </source>
</reference>
<dbReference type="InterPro" id="IPR027417">
    <property type="entry name" value="P-loop_NTPase"/>
</dbReference>
<accession>A0A561WPF1</accession>
<evidence type="ECO:0000256" key="2">
    <source>
        <dbReference type="ARBA" id="ARBA00022741"/>
    </source>
</evidence>
<feature type="compositionally biased region" description="Basic and acidic residues" evidence="4">
    <location>
        <begin position="229"/>
        <end position="267"/>
    </location>
</feature>
<dbReference type="Pfam" id="PF00005">
    <property type="entry name" value="ABC_tran"/>
    <property type="match status" value="1"/>
</dbReference>
<gene>
    <name evidence="6" type="ORF">FHX34_101707</name>
</gene>
<keyword evidence="3 6" id="KW-0067">ATP-binding</keyword>
<dbReference type="InterPro" id="IPR051120">
    <property type="entry name" value="ABC_AA/LPS_Transport"/>
</dbReference>
<keyword evidence="7" id="KW-1185">Reference proteome</keyword>
<organism evidence="6 7">
    <name type="scientific">Actinoplanes teichomyceticus</name>
    <dbReference type="NCBI Taxonomy" id="1867"/>
    <lineage>
        <taxon>Bacteria</taxon>
        <taxon>Bacillati</taxon>
        <taxon>Actinomycetota</taxon>
        <taxon>Actinomycetes</taxon>
        <taxon>Micromonosporales</taxon>
        <taxon>Micromonosporaceae</taxon>
        <taxon>Actinoplanes</taxon>
    </lineage>
</organism>
<evidence type="ECO:0000256" key="4">
    <source>
        <dbReference type="SAM" id="MobiDB-lite"/>
    </source>
</evidence>